<protein>
    <submittedName>
        <fullName evidence="8">Sortase system peptidoglycan-associated protein</fullName>
    </submittedName>
</protein>
<comment type="subcellular location">
    <subcellularLocation>
        <location evidence="1">Cell outer membrane</location>
    </subcellularLocation>
</comment>
<feature type="chain" id="PRO_5047269916" evidence="6">
    <location>
        <begin position="50"/>
        <end position="280"/>
    </location>
</feature>
<evidence type="ECO:0000256" key="2">
    <source>
        <dbReference type="ARBA" id="ARBA00023136"/>
    </source>
</evidence>
<dbReference type="EMBL" id="QJSY01000018">
    <property type="protein sequence ID" value="PYE57893.1"/>
    <property type="molecule type" value="Genomic_DNA"/>
</dbReference>
<dbReference type="InterPro" id="IPR022511">
    <property type="entry name" value="PdsO"/>
</dbReference>
<name>A0ABX5PMJ4_9GAMM</name>
<keyword evidence="9" id="KW-1185">Reference proteome</keyword>
<feature type="signal peptide" evidence="6">
    <location>
        <begin position="1"/>
        <end position="49"/>
    </location>
</feature>
<dbReference type="PANTHER" id="PTHR30329">
    <property type="entry name" value="STATOR ELEMENT OF FLAGELLAR MOTOR COMPLEX"/>
    <property type="match status" value="1"/>
</dbReference>
<dbReference type="CDD" id="cd07185">
    <property type="entry name" value="OmpA_C-like"/>
    <property type="match status" value="1"/>
</dbReference>
<dbReference type="NCBIfam" id="TIGR03789">
    <property type="entry name" value="pdsO"/>
    <property type="match status" value="1"/>
</dbReference>
<feature type="domain" description="OmpA-like" evidence="7">
    <location>
        <begin position="152"/>
        <end position="269"/>
    </location>
</feature>
<evidence type="ECO:0000256" key="6">
    <source>
        <dbReference type="SAM" id="SignalP"/>
    </source>
</evidence>
<evidence type="ECO:0000256" key="1">
    <source>
        <dbReference type="ARBA" id="ARBA00004442"/>
    </source>
</evidence>
<dbReference type="InterPro" id="IPR050330">
    <property type="entry name" value="Bact_OuterMem_StrucFunc"/>
</dbReference>
<dbReference type="PANTHER" id="PTHR30329:SF21">
    <property type="entry name" value="LIPOPROTEIN YIAD-RELATED"/>
    <property type="match status" value="1"/>
</dbReference>
<evidence type="ECO:0000256" key="4">
    <source>
        <dbReference type="PROSITE-ProRule" id="PRU00473"/>
    </source>
</evidence>
<evidence type="ECO:0000256" key="5">
    <source>
        <dbReference type="SAM" id="Coils"/>
    </source>
</evidence>
<evidence type="ECO:0000313" key="8">
    <source>
        <dbReference type="EMBL" id="PYE57893.1"/>
    </source>
</evidence>
<dbReference type="PRINTS" id="PR01023">
    <property type="entry name" value="NAFLGMOTY"/>
</dbReference>
<comment type="caution">
    <text evidence="8">The sequence shown here is derived from an EMBL/GenBank/DDBJ whole genome shotgun (WGS) entry which is preliminary data.</text>
</comment>
<dbReference type="InterPro" id="IPR006665">
    <property type="entry name" value="OmpA-like"/>
</dbReference>
<evidence type="ECO:0000313" key="9">
    <source>
        <dbReference type="Proteomes" id="UP000247584"/>
    </source>
</evidence>
<accession>A0ABX5PMJ4</accession>
<dbReference type="InterPro" id="IPR036737">
    <property type="entry name" value="OmpA-like_sf"/>
</dbReference>
<keyword evidence="3" id="KW-0998">Cell outer membrane</keyword>
<organism evidence="8 9">
    <name type="scientific">Shewanella chilikensis</name>
    <dbReference type="NCBI Taxonomy" id="558541"/>
    <lineage>
        <taxon>Bacteria</taxon>
        <taxon>Pseudomonadati</taxon>
        <taxon>Pseudomonadota</taxon>
        <taxon>Gammaproteobacteria</taxon>
        <taxon>Alteromonadales</taxon>
        <taxon>Shewanellaceae</taxon>
        <taxon>Shewanella</taxon>
    </lineage>
</organism>
<keyword evidence="5" id="KW-0175">Coiled coil</keyword>
<sequence length="280" mass="30365">MGFNHLNDEERCQLGSKFYKTKGIEMMKTTPIASLIMASLLLTSSLAHADSQPNLPTQERDHNEELVGFGTGALLGAVVGGPVGAVIGAFTGGIVGKSVGDDEQLKSQQQQLAEQTEQLASLSEKQRALKELSLQYADAQSRLNALSRDRAAQLEELIVGMNVQFRTGTAEIEPHFARQLDDLAFAMSLSPELMLDLTGYADRRGNSDYNQALSEQRVEAVKSYLVSQGVAQERLQTQAFGASSPLSAKQSRESDFFDRRVTLKLQTQGAALAANQQSAN</sequence>
<evidence type="ECO:0000259" key="7">
    <source>
        <dbReference type="PROSITE" id="PS51123"/>
    </source>
</evidence>
<dbReference type="SUPFAM" id="SSF103088">
    <property type="entry name" value="OmpA-like"/>
    <property type="match status" value="1"/>
</dbReference>
<dbReference type="InterPro" id="IPR027367">
    <property type="entry name" value="Gly-zipper_YMGG"/>
</dbReference>
<feature type="coiled-coil region" evidence="5">
    <location>
        <begin position="105"/>
        <end position="156"/>
    </location>
</feature>
<keyword evidence="6" id="KW-0732">Signal</keyword>
<dbReference type="Gene3D" id="3.30.1330.60">
    <property type="entry name" value="OmpA-like domain"/>
    <property type="match status" value="1"/>
</dbReference>
<dbReference type="PRINTS" id="PR01021">
    <property type="entry name" value="OMPADOMAIN"/>
</dbReference>
<dbReference type="Proteomes" id="UP000247584">
    <property type="component" value="Unassembled WGS sequence"/>
</dbReference>
<dbReference type="Pfam" id="PF13441">
    <property type="entry name" value="Gly-zipper_YMGG"/>
    <property type="match status" value="1"/>
</dbReference>
<dbReference type="PROSITE" id="PS51123">
    <property type="entry name" value="OMPA_2"/>
    <property type="match status" value="1"/>
</dbReference>
<proteinExistence type="predicted"/>
<reference evidence="8 9" key="1">
    <citation type="submission" date="2018-06" db="EMBL/GenBank/DDBJ databases">
        <title>Genomic Encyclopedia of Type Strains, Phase III (KMG-III): the genomes of soil and plant-associated and newly described type strains.</title>
        <authorList>
            <person name="Whitman W."/>
        </authorList>
    </citation>
    <scope>NUCLEOTIDE SEQUENCE [LARGE SCALE GENOMIC DNA]</scope>
    <source>
        <strain evidence="8 9">JC5</strain>
    </source>
</reference>
<dbReference type="Pfam" id="PF00691">
    <property type="entry name" value="OmpA"/>
    <property type="match status" value="1"/>
</dbReference>
<dbReference type="InterPro" id="IPR006664">
    <property type="entry name" value="OMP_bac"/>
</dbReference>
<gene>
    <name evidence="8" type="ORF">C8J23_11871</name>
</gene>
<keyword evidence="2 4" id="KW-0472">Membrane</keyword>
<dbReference type="Gene3D" id="1.20.1170.10">
    <property type="match status" value="1"/>
</dbReference>
<evidence type="ECO:0000256" key="3">
    <source>
        <dbReference type="ARBA" id="ARBA00023237"/>
    </source>
</evidence>